<reference evidence="8 9" key="1">
    <citation type="submission" date="2020-09" db="EMBL/GenBank/DDBJ databases">
        <title>Genome sequences of Mycetohabitans spp.</title>
        <authorList>
            <person name="Carter M.E."/>
            <person name="Carpenter S.C.D."/>
            <person name="Bogdanove A.J."/>
        </authorList>
    </citation>
    <scope>NUCLEOTIDE SEQUENCE [LARGE SCALE GENOMIC DNA]</scope>
    <source>
        <strain evidence="8 9">B12</strain>
        <plasmid evidence="8 9">megaplasmid</plasmid>
    </source>
</reference>
<dbReference type="Pfam" id="PF00884">
    <property type="entry name" value="Sulfatase"/>
    <property type="match status" value="1"/>
</dbReference>
<dbReference type="EMBL" id="CP062175">
    <property type="protein sequence ID" value="WXK38280.1"/>
    <property type="molecule type" value="Genomic_DNA"/>
</dbReference>
<keyword evidence="4 6" id="KW-1133">Transmembrane helix</keyword>
<evidence type="ECO:0000256" key="4">
    <source>
        <dbReference type="ARBA" id="ARBA00022989"/>
    </source>
</evidence>
<geneLocation type="plasmid" evidence="8 9">
    <name>megaplasmid</name>
</geneLocation>
<evidence type="ECO:0000256" key="6">
    <source>
        <dbReference type="SAM" id="Phobius"/>
    </source>
</evidence>
<dbReference type="InterPro" id="IPR050448">
    <property type="entry name" value="OpgB/LTA_synthase_biosynth"/>
</dbReference>
<evidence type="ECO:0000256" key="3">
    <source>
        <dbReference type="ARBA" id="ARBA00022692"/>
    </source>
</evidence>
<proteinExistence type="predicted"/>
<evidence type="ECO:0000313" key="8">
    <source>
        <dbReference type="EMBL" id="WXK38280.1"/>
    </source>
</evidence>
<keyword evidence="9" id="KW-1185">Reference proteome</keyword>
<feature type="domain" description="Sulfatase N-terminal" evidence="7">
    <location>
        <begin position="297"/>
        <end position="587"/>
    </location>
</feature>
<keyword evidence="8" id="KW-0614">Plasmid</keyword>
<dbReference type="Gene3D" id="3.40.720.10">
    <property type="entry name" value="Alkaline Phosphatase, subunit A"/>
    <property type="match status" value="1"/>
</dbReference>
<feature type="transmembrane region" description="Helical" evidence="6">
    <location>
        <begin position="87"/>
        <end position="111"/>
    </location>
</feature>
<evidence type="ECO:0000256" key="1">
    <source>
        <dbReference type="ARBA" id="ARBA00004651"/>
    </source>
</evidence>
<evidence type="ECO:0000259" key="7">
    <source>
        <dbReference type="Pfam" id="PF00884"/>
    </source>
</evidence>
<dbReference type="InterPro" id="IPR017850">
    <property type="entry name" value="Alkaline_phosphatase_core_sf"/>
</dbReference>
<accession>A0ABZ2PWK4</accession>
<dbReference type="Proteomes" id="UP001493153">
    <property type="component" value="Plasmid megaplasmid"/>
</dbReference>
<dbReference type="CDD" id="cd16015">
    <property type="entry name" value="LTA_synthase"/>
    <property type="match status" value="1"/>
</dbReference>
<gene>
    <name evidence="8" type="ORF">IHE29_02915</name>
</gene>
<organism evidence="8 9">
    <name type="scientific">Mycetohabitans rhizoxinica</name>
    <dbReference type="NCBI Taxonomy" id="412963"/>
    <lineage>
        <taxon>Bacteria</taxon>
        <taxon>Pseudomonadati</taxon>
        <taxon>Pseudomonadota</taxon>
        <taxon>Betaproteobacteria</taxon>
        <taxon>Burkholderiales</taxon>
        <taxon>Burkholderiaceae</taxon>
        <taxon>Mycetohabitans</taxon>
    </lineage>
</organism>
<keyword evidence="3 6" id="KW-0812">Transmembrane</keyword>
<keyword evidence="2" id="KW-1003">Cell membrane</keyword>
<dbReference type="SUPFAM" id="SSF53649">
    <property type="entry name" value="Alkaline phosphatase-like"/>
    <property type="match status" value="1"/>
</dbReference>
<dbReference type="InterPro" id="IPR000917">
    <property type="entry name" value="Sulfatase_N"/>
</dbReference>
<sequence>MMRSLRFARSALLVLMTGSVSFEAFRIAYLFYYGGAAQVFDNGAEVLHALWIGWRFDLRVLSIAILVVVLPVFVVAKWRPLKRAAGLLQRLSIAAILLCVNLGCACQFYYYDFYGSPFNPMVFGLLGADPWGMLAAARSQYPVVRCALLMAVFTALQMWIILRLSGSARAERNEQAQPRERMRCVLDSTVLVVLLLGLARGGLGESALDSHDAEISSRGWVNDSVRNAAQALYDAYVDRRSQARIDEDPACQLARYGFRSTDELARAVGAPSGAPPDLESVVFRRTPENRFLAAHPPHVVFALMESWGAHPLEFSTASTDLAGVMAEHLQSDYLFRNVFPARLGGHAALEALLLNSPVSPLTQGDQGFVTYSTSAALPFKTKGYRTVFVYGGCGAWRSVARTMRRQNFDEVYDMAAIIGRYPDAKRTIWGVYDEYLFRFAFDLLATRDALGQKIFLFVMSTTNRPPHTVPSHYLPPPLDLSDMRRHFAADFDKGSRMVQTYQYATHQLGMFVSRVEAAPFGSKTIVAATGDHNMHGLFRYQRPEQSRELYRVPGFFRVPPQYRPRFVPDLERYAGHADFFPTLYHLALSDARYPAFGHSLFAPAAPAEQFAVIGFKTMFSRDGAMMPLVGEPAAFRWQRPTYALVPDEAPSALLREQAVRARARIALADWYVRYQVIRARTGEGY</sequence>
<feature type="transmembrane region" description="Helical" evidence="6">
    <location>
        <begin position="184"/>
        <end position="203"/>
    </location>
</feature>
<evidence type="ECO:0000256" key="5">
    <source>
        <dbReference type="ARBA" id="ARBA00023136"/>
    </source>
</evidence>
<feature type="transmembrane region" description="Helical" evidence="6">
    <location>
        <begin position="12"/>
        <end position="32"/>
    </location>
</feature>
<evidence type="ECO:0000256" key="2">
    <source>
        <dbReference type="ARBA" id="ARBA00022475"/>
    </source>
</evidence>
<keyword evidence="5 6" id="KW-0472">Membrane</keyword>
<evidence type="ECO:0000313" key="9">
    <source>
        <dbReference type="Proteomes" id="UP001493153"/>
    </source>
</evidence>
<protein>
    <submittedName>
        <fullName evidence="8">LTA synthase family protein</fullName>
    </submittedName>
</protein>
<dbReference type="PANTHER" id="PTHR47371:SF3">
    <property type="entry name" value="PHOSPHOGLYCEROL TRANSFERASE I"/>
    <property type="match status" value="1"/>
</dbReference>
<feature type="transmembrane region" description="Helical" evidence="6">
    <location>
        <begin position="142"/>
        <end position="164"/>
    </location>
</feature>
<comment type="subcellular location">
    <subcellularLocation>
        <location evidence="1">Cell membrane</location>
        <topology evidence="1">Multi-pass membrane protein</topology>
    </subcellularLocation>
</comment>
<name>A0ABZ2PWK4_9BURK</name>
<feature type="transmembrane region" description="Helical" evidence="6">
    <location>
        <begin position="52"/>
        <end position="75"/>
    </location>
</feature>
<dbReference type="PANTHER" id="PTHR47371">
    <property type="entry name" value="LIPOTEICHOIC ACID SYNTHASE"/>
    <property type="match status" value="1"/>
</dbReference>